<organism evidence="1 2">
    <name type="scientific">Escherichia coli</name>
    <dbReference type="NCBI Taxonomy" id="562"/>
    <lineage>
        <taxon>Bacteria</taxon>
        <taxon>Pseudomonadati</taxon>
        <taxon>Pseudomonadota</taxon>
        <taxon>Gammaproteobacteria</taxon>
        <taxon>Enterobacterales</taxon>
        <taxon>Enterobacteriaceae</taxon>
        <taxon>Escherichia</taxon>
    </lineage>
</organism>
<dbReference type="GO" id="GO:0050660">
    <property type="term" value="F:flavin adenine dinucleotide binding"/>
    <property type="evidence" value="ECO:0007669"/>
    <property type="project" value="InterPro"/>
</dbReference>
<dbReference type="InterPro" id="IPR036318">
    <property type="entry name" value="FAD-bd_PCMH-like_sf"/>
</dbReference>
<evidence type="ECO:0000313" key="2">
    <source>
        <dbReference type="Proteomes" id="UP000372890"/>
    </source>
</evidence>
<dbReference type="EMBL" id="CAADIS010000005">
    <property type="protein sequence ID" value="VFS39845.1"/>
    <property type="molecule type" value="Genomic_DNA"/>
</dbReference>
<dbReference type="InterPro" id="IPR016167">
    <property type="entry name" value="FAD-bd_PCMH_sub1"/>
</dbReference>
<gene>
    <name evidence="1" type="ORF">NCTC9001_06142</name>
</gene>
<sequence>MIEQFFRPDSVEQALELKRRYQDEAVWFAGGSKLNATPTRTDKKIAISLQDLELDWIDWITVHYELAQCLACSTA</sequence>
<accession>A0A484YWU7</accession>
<name>A0A484YWU7_ECOLX</name>
<dbReference type="AlphaFoldDB" id="A0A484YWU7"/>
<dbReference type="SUPFAM" id="SSF56176">
    <property type="entry name" value="FAD-binding/transporter-associated domain-like"/>
    <property type="match status" value="1"/>
</dbReference>
<proteinExistence type="predicted"/>
<evidence type="ECO:0000313" key="1">
    <source>
        <dbReference type="EMBL" id="VFS39845.1"/>
    </source>
</evidence>
<reference evidence="1 2" key="1">
    <citation type="submission" date="2019-03" db="EMBL/GenBank/DDBJ databases">
        <authorList>
            <consortium name="Pathogen Informatics"/>
        </authorList>
    </citation>
    <scope>NUCLEOTIDE SEQUENCE [LARGE SCALE GENOMIC DNA]</scope>
    <source>
        <strain evidence="1 2">NCTC9001</strain>
    </source>
</reference>
<dbReference type="Proteomes" id="UP000372890">
    <property type="component" value="Unassembled WGS sequence"/>
</dbReference>
<dbReference type="Gene3D" id="3.30.43.10">
    <property type="entry name" value="Uridine Diphospho-n-acetylenolpyruvylglucosamine Reductase, domain 2"/>
    <property type="match status" value="1"/>
</dbReference>
<protein>
    <submittedName>
        <fullName evidence="1">Putative FAD binding molybdopterin dehydrogenase</fullName>
    </submittedName>
</protein>